<comment type="caution">
    <text evidence="4">The sequence shown here is derived from an EMBL/GenBank/DDBJ whole genome shotgun (WGS) entry which is preliminary data.</text>
</comment>
<dbReference type="SUPFAM" id="SSF53590">
    <property type="entry name" value="Nucleoside hydrolase"/>
    <property type="match status" value="1"/>
</dbReference>
<sequence>MRPAGAAQPEQQLVIMDNDFYGPGGTNMQSVIPLLGAPGVKMLGFTVTVGDGWENAEVAHLLRLLEIAGVRDVPVVPGATLPLVNSKPRLLAWEKANGVMPWKGAWKKDAPDTQPAVPPLKEGEPALRPSTETAALFLIRQVHAHPHQVTIIAGGPMTNLALAIRLDPEFAGLCRQLVFMGGIVDGNLGQVTDNADYYTDFNLMFDPEAADITLTAPFPKIMSVGGVANPLRMTQDILTRSTKAATPLSAYLKQYFKPQPMWDELAAAIVVDPQIVKTTVPAYMDVDLAHGPNHGYAHVWPEKTRPHMGERSVEIVTGVDADRFYSDFAAAAGRLTP</sequence>
<dbReference type="InterPro" id="IPR001910">
    <property type="entry name" value="Inosine/uridine_hydrolase_dom"/>
</dbReference>
<dbReference type="Gene3D" id="3.90.245.10">
    <property type="entry name" value="Ribonucleoside hydrolase-like"/>
    <property type="match status" value="1"/>
</dbReference>
<dbReference type="EMBL" id="WOTB01000024">
    <property type="protein sequence ID" value="NHN85992.1"/>
    <property type="molecule type" value="Genomic_DNA"/>
</dbReference>
<protein>
    <submittedName>
        <fullName evidence="4">Nucleoside hydrolase</fullName>
    </submittedName>
</protein>
<keyword evidence="2" id="KW-0326">Glycosidase</keyword>
<reference evidence="4 5" key="1">
    <citation type="journal article" date="2020" name="Int. J. Syst. Evol. Microbiol.">
        <title>Novel acetic acid bacteria from cider fermentations: Acetobacter conturbans sp. nov. and Acetobacter fallax sp. nov.</title>
        <authorList>
            <person name="Sombolestani A.S."/>
            <person name="Cleenwerck I."/>
            <person name="Cnockaert M."/>
            <person name="Borremans W."/>
            <person name="Wieme A.D."/>
            <person name="De Vuyst L."/>
            <person name="Vandamme P."/>
        </authorList>
    </citation>
    <scope>NUCLEOTIDE SEQUENCE [LARGE SCALE GENOMIC DNA]</scope>
    <source>
        <strain evidence="4 5">LMG 30640</strain>
    </source>
</reference>
<dbReference type="PANTHER" id="PTHR12304">
    <property type="entry name" value="INOSINE-URIDINE PREFERRING NUCLEOSIDE HYDROLASE"/>
    <property type="match status" value="1"/>
</dbReference>
<evidence type="ECO:0000259" key="3">
    <source>
        <dbReference type="Pfam" id="PF01156"/>
    </source>
</evidence>
<dbReference type="PANTHER" id="PTHR12304:SF25">
    <property type="entry name" value="INOSINE_URIDINE-PREFERRING NUCLEOSIDE HYDROLASE DOMAIN-CONTAINING PROTEIN"/>
    <property type="match status" value="1"/>
</dbReference>
<evidence type="ECO:0000313" key="5">
    <source>
        <dbReference type="Proteomes" id="UP000635278"/>
    </source>
</evidence>
<dbReference type="Pfam" id="PF01156">
    <property type="entry name" value="IU_nuc_hydro"/>
    <property type="match status" value="1"/>
</dbReference>
<evidence type="ECO:0000256" key="1">
    <source>
        <dbReference type="ARBA" id="ARBA00022801"/>
    </source>
</evidence>
<evidence type="ECO:0000313" key="4">
    <source>
        <dbReference type="EMBL" id="NHN85992.1"/>
    </source>
</evidence>
<feature type="domain" description="Inosine/uridine-preferring nucleoside hydrolase" evidence="3">
    <location>
        <begin position="14"/>
        <end position="325"/>
    </location>
</feature>
<name>A0ABX0JT57_9PROT</name>
<accession>A0ABX0JT57</accession>
<dbReference type="InterPro" id="IPR023186">
    <property type="entry name" value="IUNH"/>
</dbReference>
<dbReference type="GO" id="GO:0016787">
    <property type="term" value="F:hydrolase activity"/>
    <property type="evidence" value="ECO:0007669"/>
    <property type="project" value="UniProtKB-KW"/>
</dbReference>
<keyword evidence="5" id="KW-1185">Reference proteome</keyword>
<gene>
    <name evidence="4" type="ORF">GOB93_15280</name>
</gene>
<proteinExistence type="predicted"/>
<dbReference type="InterPro" id="IPR036452">
    <property type="entry name" value="Ribo_hydro-like"/>
</dbReference>
<evidence type="ECO:0000256" key="2">
    <source>
        <dbReference type="ARBA" id="ARBA00023295"/>
    </source>
</evidence>
<dbReference type="Proteomes" id="UP000635278">
    <property type="component" value="Unassembled WGS sequence"/>
</dbReference>
<keyword evidence="1 4" id="KW-0378">Hydrolase</keyword>
<organism evidence="4 5">
    <name type="scientific">Acetobacter musti</name>
    <dbReference type="NCBI Taxonomy" id="864732"/>
    <lineage>
        <taxon>Bacteria</taxon>
        <taxon>Pseudomonadati</taxon>
        <taxon>Pseudomonadota</taxon>
        <taxon>Alphaproteobacteria</taxon>
        <taxon>Acetobacterales</taxon>
        <taxon>Acetobacteraceae</taxon>
        <taxon>Acetobacter</taxon>
    </lineage>
</organism>